<dbReference type="GO" id="GO:0003676">
    <property type="term" value="F:nucleic acid binding"/>
    <property type="evidence" value="ECO:0007669"/>
    <property type="project" value="InterPro"/>
</dbReference>
<feature type="domain" description="Exonuclease" evidence="1">
    <location>
        <begin position="23"/>
        <end position="223"/>
    </location>
</feature>
<gene>
    <name evidence="2" type="ORF">A3G56_00220</name>
</gene>
<protein>
    <recommendedName>
        <fullName evidence="1">Exonuclease domain-containing protein</fullName>
    </recommendedName>
</protein>
<name>A0A1F5RXZ8_9BACT</name>
<proteinExistence type="predicted"/>
<dbReference type="SUPFAM" id="SSF53098">
    <property type="entry name" value="Ribonuclease H-like"/>
    <property type="match status" value="1"/>
</dbReference>
<evidence type="ECO:0000313" key="3">
    <source>
        <dbReference type="Proteomes" id="UP000178682"/>
    </source>
</evidence>
<accession>A0A1F5RXZ8</accession>
<dbReference type="CDD" id="cd06127">
    <property type="entry name" value="DEDDh"/>
    <property type="match status" value="1"/>
</dbReference>
<dbReference type="Pfam" id="PF00929">
    <property type="entry name" value="RNase_T"/>
    <property type="match status" value="1"/>
</dbReference>
<evidence type="ECO:0000313" key="2">
    <source>
        <dbReference type="EMBL" id="OGF19309.1"/>
    </source>
</evidence>
<evidence type="ECO:0000259" key="1">
    <source>
        <dbReference type="SMART" id="SM00479"/>
    </source>
</evidence>
<dbReference type="AlphaFoldDB" id="A0A1F5RXZ8"/>
<dbReference type="GO" id="GO:0008408">
    <property type="term" value="F:3'-5' exonuclease activity"/>
    <property type="evidence" value="ECO:0007669"/>
    <property type="project" value="TreeGrafter"/>
</dbReference>
<dbReference type="GO" id="GO:0045004">
    <property type="term" value="P:DNA replication proofreading"/>
    <property type="evidence" value="ECO:0007669"/>
    <property type="project" value="TreeGrafter"/>
</dbReference>
<dbReference type="PANTHER" id="PTHR30231">
    <property type="entry name" value="DNA POLYMERASE III SUBUNIT EPSILON"/>
    <property type="match status" value="1"/>
</dbReference>
<dbReference type="InterPro" id="IPR012337">
    <property type="entry name" value="RNaseH-like_sf"/>
</dbReference>
<dbReference type="InterPro" id="IPR036397">
    <property type="entry name" value="RNaseH_sf"/>
</dbReference>
<dbReference type="GO" id="GO:0005829">
    <property type="term" value="C:cytosol"/>
    <property type="evidence" value="ECO:0007669"/>
    <property type="project" value="TreeGrafter"/>
</dbReference>
<reference evidence="2 3" key="1">
    <citation type="journal article" date="2016" name="Nat. Commun.">
        <title>Thousands of microbial genomes shed light on interconnected biogeochemical processes in an aquifer system.</title>
        <authorList>
            <person name="Anantharaman K."/>
            <person name="Brown C.T."/>
            <person name="Hug L.A."/>
            <person name="Sharon I."/>
            <person name="Castelle C.J."/>
            <person name="Probst A.J."/>
            <person name="Thomas B.C."/>
            <person name="Singh A."/>
            <person name="Wilkins M.J."/>
            <person name="Karaoz U."/>
            <person name="Brodie E.L."/>
            <person name="Williams K.H."/>
            <person name="Hubbard S.S."/>
            <person name="Banfield J.F."/>
        </authorList>
    </citation>
    <scope>NUCLEOTIDE SEQUENCE [LARGE SCALE GENOMIC DNA]</scope>
</reference>
<comment type="caution">
    <text evidence="2">The sequence shown here is derived from an EMBL/GenBank/DDBJ whole genome shotgun (WGS) entry which is preliminary data.</text>
</comment>
<dbReference type="InterPro" id="IPR013520">
    <property type="entry name" value="Ribonucl_H"/>
</dbReference>
<organism evidence="2 3">
    <name type="scientific">Candidatus Falkowbacteria bacterium RIFCSPLOWO2_12_FULL_45_10</name>
    <dbReference type="NCBI Taxonomy" id="1797990"/>
    <lineage>
        <taxon>Bacteria</taxon>
        <taxon>Candidatus Falkowiibacteriota</taxon>
    </lineage>
</organism>
<dbReference type="PANTHER" id="PTHR30231:SF41">
    <property type="entry name" value="DNA POLYMERASE III SUBUNIT EPSILON"/>
    <property type="match status" value="1"/>
</dbReference>
<dbReference type="Gene3D" id="3.30.420.10">
    <property type="entry name" value="Ribonuclease H-like superfamily/Ribonuclease H"/>
    <property type="match status" value="1"/>
</dbReference>
<dbReference type="SMART" id="SM00479">
    <property type="entry name" value="EXOIII"/>
    <property type="match status" value="1"/>
</dbReference>
<dbReference type="EMBL" id="MFFX01000024">
    <property type="protein sequence ID" value="OGF19309.1"/>
    <property type="molecule type" value="Genomic_DNA"/>
</dbReference>
<dbReference type="Proteomes" id="UP000178682">
    <property type="component" value="Unassembled WGS sequence"/>
</dbReference>
<sequence length="256" mass="28688">MLGATKQSRCVIAKINDKKISMQYIVYDLETTGLDYTKEQPIEIGIIKVDDNGQVEEHDIFVKTKQPLSEDTKRITNITDAMLAAQGIGLAEALEKAFAVLGIGRDGFDNNTIIIGHNILGFDNLFLQRFARELGYSFPLKKNFYDTAGEFRARLLGEKTYVYESKADFHERVLRLENKSVRYNLAAACAHYGIPMNETAHRANVDCRYTLKVFEKQNGLTLLKEDSLLIPAISPSQPIMPTIKNDANGGQGAFNF</sequence>